<evidence type="ECO:0000313" key="1">
    <source>
        <dbReference type="EMBL" id="KAE9116307.1"/>
    </source>
</evidence>
<reference evidence="1 2" key="1">
    <citation type="submission" date="2018-08" db="EMBL/GenBank/DDBJ databases">
        <title>Genomic investigation of the strawberry pathogen Phytophthora fragariae indicates pathogenicity is determined by transcriptional variation in three key races.</title>
        <authorList>
            <person name="Adams T.M."/>
            <person name="Armitage A.D."/>
            <person name="Sobczyk M.K."/>
            <person name="Bates H.J."/>
            <person name="Dunwell J.M."/>
            <person name="Nellist C.F."/>
            <person name="Harrison R.J."/>
        </authorList>
    </citation>
    <scope>NUCLEOTIDE SEQUENCE [LARGE SCALE GENOMIC DNA]</scope>
    <source>
        <strain evidence="1 2">NOV-71</strain>
    </source>
</reference>
<accession>A0A6A3SG19</accession>
<gene>
    <name evidence="1" type="ORF">PF007_g9713</name>
</gene>
<dbReference type="EMBL" id="QXFZ01000442">
    <property type="protein sequence ID" value="KAE9116307.1"/>
    <property type="molecule type" value="Genomic_DNA"/>
</dbReference>
<organism evidence="1 2">
    <name type="scientific">Phytophthora fragariae</name>
    <dbReference type="NCBI Taxonomy" id="53985"/>
    <lineage>
        <taxon>Eukaryota</taxon>
        <taxon>Sar</taxon>
        <taxon>Stramenopiles</taxon>
        <taxon>Oomycota</taxon>
        <taxon>Peronosporomycetes</taxon>
        <taxon>Peronosporales</taxon>
        <taxon>Peronosporaceae</taxon>
        <taxon>Phytophthora</taxon>
    </lineage>
</organism>
<evidence type="ECO:0000313" key="2">
    <source>
        <dbReference type="Proteomes" id="UP000441208"/>
    </source>
</evidence>
<sequence length="45" mass="4736">MPAAVIFYFMRVCGAGSLQEPTTTNPNPSSCALGFLLVRSSLSVT</sequence>
<name>A0A6A3SG19_9STRA</name>
<comment type="caution">
    <text evidence="1">The sequence shown here is derived from an EMBL/GenBank/DDBJ whole genome shotgun (WGS) entry which is preliminary data.</text>
</comment>
<dbReference type="AlphaFoldDB" id="A0A6A3SG19"/>
<proteinExistence type="predicted"/>
<dbReference type="Proteomes" id="UP000441208">
    <property type="component" value="Unassembled WGS sequence"/>
</dbReference>
<protein>
    <submittedName>
        <fullName evidence="1">Uncharacterized protein</fullName>
    </submittedName>
</protein>